<proteinExistence type="predicted"/>
<sequence length="83" mass="9434">MEGNGNTNKDSRTESKKRTATDEIKETISSAYRKLEDWVRPKKGQPLFLQIVMFILKLPVLLLLLLLSPVLLVVLLLVFLIAL</sequence>
<dbReference type="EMBL" id="FOZZ01000004">
    <property type="protein sequence ID" value="SFS76044.1"/>
    <property type="molecule type" value="Genomic_DNA"/>
</dbReference>
<evidence type="ECO:0000313" key="4">
    <source>
        <dbReference type="Proteomes" id="UP000198785"/>
    </source>
</evidence>
<keyword evidence="2" id="KW-0812">Transmembrane</keyword>
<evidence type="ECO:0000313" key="3">
    <source>
        <dbReference type="EMBL" id="SFS76044.1"/>
    </source>
</evidence>
<organism evidence="3 4">
    <name type="scientific">Sphingobacterium wenxiniae</name>
    <dbReference type="NCBI Taxonomy" id="683125"/>
    <lineage>
        <taxon>Bacteria</taxon>
        <taxon>Pseudomonadati</taxon>
        <taxon>Bacteroidota</taxon>
        <taxon>Sphingobacteriia</taxon>
        <taxon>Sphingobacteriales</taxon>
        <taxon>Sphingobacteriaceae</taxon>
        <taxon>Sphingobacterium</taxon>
    </lineage>
</organism>
<dbReference type="AlphaFoldDB" id="A0A1I6SGK3"/>
<evidence type="ECO:0000256" key="2">
    <source>
        <dbReference type="SAM" id="Phobius"/>
    </source>
</evidence>
<protein>
    <submittedName>
        <fullName evidence="3">Uncharacterized protein</fullName>
    </submittedName>
</protein>
<name>A0A1I6SGK3_9SPHI</name>
<dbReference type="RefSeq" id="WP_139227529.1">
    <property type="nucleotide sequence ID" value="NZ_FOZZ01000004.1"/>
</dbReference>
<reference evidence="3 4" key="1">
    <citation type="submission" date="2016-10" db="EMBL/GenBank/DDBJ databases">
        <authorList>
            <person name="de Groot N.N."/>
        </authorList>
    </citation>
    <scope>NUCLEOTIDE SEQUENCE [LARGE SCALE GENOMIC DNA]</scope>
    <source>
        <strain evidence="3 4">DSM 22789</strain>
    </source>
</reference>
<feature type="region of interest" description="Disordered" evidence="1">
    <location>
        <begin position="1"/>
        <end position="21"/>
    </location>
</feature>
<keyword evidence="4" id="KW-1185">Reference proteome</keyword>
<feature type="transmembrane region" description="Helical" evidence="2">
    <location>
        <begin position="47"/>
        <end position="80"/>
    </location>
</feature>
<dbReference type="STRING" id="683125.SAMN05660206_104291"/>
<feature type="compositionally biased region" description="Basic and acidic residues" evidence="1">
    <location>
        <begin position="9"/>
        <end position="21"/>
    </location>
</feature>
<evidence type="ECO:0000256" key="1">
    <source>
        <dbReference type="SAM" id="MobiDB-lite"/>
    </source>
</evidence>
<keyword evidence="2" id="KW-0472">Membrane</keyword>
<keyword evidence="2" id="KW-1133">Transmembrane helix</keyword>
<dbReference type="Proteomes" id="UP000198785">
    <property type="component" value="Unassembled WGS sequence"/>
</dbReference>
<accession>A0A1I6SGK3</accession>
<gene>
    <name evidence="3" type="ORF">SAMN05660206_104291</name>
</gene>